<protein>
    <recommendedName>
        <fullName evidence="2">Metalloendopeptidase</fullName>
        <ecNumber evidence="2">3.4.24.-</ecNumber>
    </recommendedName>
</protein>
<dbReference type="PANTHER" id="PTHR10127:SF870">
    <property type="entry name" value="METALLOENDOPEPTIDASE"/>
    <property type="match status" value="1"/>
</dbReference>
<dbReference type="EMBL" id="CP026246">
    <property type="protein sequence ID" value="AWP00637.1"/>
    <property type="molecule type" value="Genomic_DNA"/>
</dbReference>
<dbReference type="InterPro" id="IPR001506">
    <property type="entry name" value="Peptidase_M12A"/>
</dbReference>
<dbReference type="EC" id="3.4.24.-" evidence="2"/>
<keyword evidence="1 2" id="KW-0479">Metal-binding</keyword>
<dbReference type="SUPFAM" id="SSF55486">
    <property type="entry name" value="Metalloproteases ('zincins'), catalytic domain"/>
    <property type="match status" value="1"/>
</dbReference>
<keyword evidence="1 2" id="KW-0378">Hydrolase</keyword>
<dbReference type="AlphaFoldDB" id="A0A2U9B9J6"/>
<dbReference type="Gene3D" id="3.40.390.10">
    <property type="entry name" value="Collagenase (Catalytic Domain)"/>
    <property type="match status" value="1"/>
</dbReference>
<comment type="caution">
    <text evidence="1">Lacks conserved residue(s) required for the propagation of feature annotation.</text>
</comment>
<feature type="binding site" evidence="1">
    <location>
        <position position="169"/>
    </location>
    <ligand>
        <name>Zn(2+)</name>
        <dbReference type="ChEBI" id="CHEBI:29105"/>
        <note>catalytic</note>
    </ligand>
</feature>
<organism evidence="5 6">
    <name type="scientific">Scophthalmus maximus</name>
    <name type="common">Turbot</name>
    <name type="synonym">Psetta maxima</name>
    <dbReference type="NCBI Taxonomy" id="52904"/>
    <lineage>
        <taxon>Eukaryota</taxon>
        <taxon>Metazoa</taxon>
        <taxon>Chordata</taxon>
        <taxon>Craniata</taxon>
        <taxon>Vertebrata</taxon>
        <taxon>Euteleostomi</taxon>
        <taxon>Actinopterygii</taxon>
        <taxon>Neopterygii</taxon>
        <taxon>Teleostei</taxon>
        <taxon>Neoteleostei</taxon>
        <taxon>Acanthomorphata</taxon>
        <taxon>Carangaria</taxon>
        <taxon>Pleuronectiformes</taxon>
        <taxon>Pleuronectoidei</taxon>
        <taxon>Scophthalmidae</taxon>
        <taxon>Scophthalmus</taxon>
    </lineage>
</organism>
<dbReference type="InterPro" id="IPR034035">
    <property type="entry name" value="Astacin-like_dom"/>
</dbReference>
<dbReference type="PROSITE" id="PS51864">
    <property type="entry name" value="ASTACIN"/>
    <property type="match status" value="1"/>
</dbReference>
<proteinExistence type="predicted"/>
<name>A0A2U9B9J6_SCOMX</name>
<accession>A0A2U9B9J6</accession>
<evidence type="ECO:0000256" key="2">
    <source>
        <dbReference type="RuleBase" id="RU361183"/>
    </source>
</evidence>
<feature type="binding site" evidence="1">
    <location>
        <position position="175"/>
    </location>
    <ligand>
        <name>Zn(2+)</name>
        <dbReference type="ChEBI" id="CHEBI:29105"/>
        <note>catalytic</note>
    </ligand>
</feature>
<feature type="chain" id="PRO_5015797082" description="Metalloendopeptidase" evidence="2">
    <location>
        <begin position="30"/>
        <end position="354"/>
    </location>
</feature>
<dbReference type="InterPro" id="IPR006026">
    <property type="entry name" value="Peptidase_Metallo"/>
</dbReference>
<keyword evidence="2" id="KW-0732">Signal</keyword>
<evidence type="ECO:0000256" key="1">
    <source>
        <dbReference type="PROSITE-ProRule" id="PRU01211"/>
    </source>
</evidence>
<dbReference type="GO" id="GO:0008270">
    <property type="term" value="F:zinc ion binding"/>
    <property type="evidence" value="ECO:0007669"/>
    <property type="project" value="UniProtKB-UniRule"/>
</dbReference>
<dbReference type="CDD" id="cd04280">
    <property type="entry name" value="ZnMc_astacin_like"/>
    <property type="match status" value="1"/>
</dbReference>
<keyword evidence="1 2" id="KW-0482">Metalloprotease</keyword>
<keyword evidence="1 2" id="KW-0645">Protease</keyword>
<keyword evidence="1 2" id="KW-0862">Zinc</keyword>
<dbReference type="GO" id="GO:0004222">
    <property type="term" value="F:metalloendopeptidase activity"/>
    <property type="evidence" value="ECO:0007669"/>
    <property type="project" value="UniProtKB-UniRule"/>
</dbReference>
<dbReference type="PANTHER" id="PTHR10127">
    <property type="entry name" value="DISCOIDIN, CUB, EGF, LAMININ , AND ZINC METALLOPROTEASE DOMAIN CONTAINING"/>
    <property type="match status" value="1"/>
</dbReference>
<dbReference type="GO" id="GO:0006508">
    <property type="term" value="P:proteolysis"/>
    <property type="evidence" value="ECO:0007669"/>
    <property type="project" value="UniProtKB-KW"/>
</dbReference>
<feature type="region of interest" description="Disordered" evidence="3">
    <location>
        <begin position="265"/>
        <end position="354"/>
    </location>
</feature>
<feature type="active site" evidence="1">
    <location>
        <position position="166"/>
    </location>
</feature>
<dbReference type="SMART" id="SM00235">
    <property type="entry name" value="ZnMc"/>
    <property type="match status" value="1"/>
</dbReference>
<evidence type="ECO:0000313" key="5">
    <source>
        <dbReference type="EMBL" id="AWP00637.1"/>
    </source>
</evidence>
<dbReference type="Proteomes" id="UP000246464">
    <property type="component" value="Chromosome 4"/>
</dbReference>
<reference evidence="5 6" key="1">
    <citation type="submission" date="2017-12" db="EMBL/GenBank/DDBJ databases">
        <title>Integrating genomic resources of turbot (Scophthalmus maximus) in depth evaluation of genetic and physical mapping variation across individuals.</title>
        <authorList>
            <person name="Martinez P."/>
        </authorList>
    </citation>
    <scope>NUCLEOTIDE SEQUENCE [LARGE SCALE GENOMIC DNA]</scope>
</reference>
<dbReference type="PRINTS" id="PR00480">
    <property type="entry name" value="ASTACIN"/>
</dbReference>
<feature type="binding site" evidence="1">
    <location>
        <position position="165"/>
    </location>
    <ligand>
        <name>Zn(2+)</name>
        <dbReference type="ChEBI" id="CHEBI:29105"/>
        <note>catalytic</note>
    </ligand>
</feature>
<gene>
    <name evidence="5" type="ORF">SMAX5B_016961</name>
</gene>
<keyword evidence="6" id="KW-1185">Reference proteome</keyword>
<evidence type="ECO:0000313" key="6">
    <source>
        <dbReference type="Proteomes" id="UP000246464"/>
    </source>
</evidence>
<sequence>MMREPRCSAMLRLLLSALLFVANLKDVDSSPVREAKTVLREESLIKALHYMESNPETLQELLSKNYAVLEGDMVMSTDRNAVGNKWPTRKIPYAISPELASRTDDILSATVMVSDHSCLSFHKRTTETDHLLFKTGKGCASYVGVIGGEQPVFIAPQCMPGNIVHEILHALGFHHEHTRTDRRKYVRILHHNIMSGMEKNFNEHPGNTFNLPYDITSIMHYGGGFFSANGLPTIVPVEDVMEMGQRVKMTKLDIERVYQLYNCENQTGEESGDADKEGGPSNAESEDDTNAPLQRLKLPLGTTSGGNRSHAPADESEDNRAPATAAPPASLQHLDSATVGHNDTSHTTGAATEP</sequence>
<evidence type="ECO:0000256" key="3">
    <source>
        <dbReference type="SAM" id="MobiDB-lite"/>
    </source>
</evidence>
<evidence type="ECO:0000259" key="4">
    <source>
        <dbReference type="PROSITE" id="PS51864"/>
    </source>
</evidence>
<feature type="signal peptide" evidence="2">
    <location>
        <begin position="1"/>
        <end position="29"/>
    </location>
</feature>
<dbReference type="InterPro" id="IPR024079">
    <property type="entry name" value="MetalloPept_cat_dom_sf"/>
</dbReference>
<dbReference type="Pfam" id="PF01400">
    <property type="entry name" value="Astacin"/>
    <property type="match status" value="1"/>
</dbReference>
<feature type="compositionally biased region" description="Polar residues" evidence="3">
    <location>
        <begin position="333"/>
        <end position="354"/>
    </location>
</feature>
<comment type="cofactor">
    <cofactor evidence="1 2">
        <name>Zn(2+)</name>
        <dbReference type="ChEBI" id="CHEBI:29105"/>
    </cofactor>
    <text evidence="1 2">Binds 1 zinc ion per subunit.</text>
</comment>
<dbReference type="OrthoDB" id="291007at2759"/>
<feature type="domain" description="Peptidase M12A" evidence="4">
    <location>
        <begin position="80"/>
        <end position="264"/>
    </location>
</feature>